<feature type="transmembrane region" description="Helical" evidence="1">
    <location>
        <begin position="24"/>
        <end position="51"/>
    </location>
</feature>
<dbReference type="Proteomes" id="UP001597199">
    <property type="component" value="Unassembled WGS sequence"/>
</dbReference>
<evidence type="ECO:0008006" key="4">
    <source>
        <dbReference type="Google" id="ProtNLM"/>
    </source>
</evidence>
<comment type="caution">
    <text evidence="2">The sequence shown here is derived from an EMBL/GenBank/DDBJ whole genome shotgun (WGS) entry which is preliminary data.</text>
</comment>
<proteinExistence type="predicted"/>
<evidence type="ECO:0000313" key="2">
    <source>
        <dbReference type="EMBL" id="MFD1397706.1"/>
    </source>
</evidence>
<keyword evidence="1" id="KW-0472">Membrane</keyword>
<evidence type="ECO:0000313" key="3">
    <source>
        <dbReference type="Proteomes" id="UP001597199"/>
    </source>
</evidence>
<sequence>MVHSIIVAVAVLGLISLRPTRWQLLYQLGLLAAAVLLAPSQLLALAGLAYFALSDWQSQTVPALGFDGWCLLVALTTPSHWLVGLGWLVALSGLSIVTQGLGSADVLAISALTLGMPALASLVFVLMACVIGVGHGLVRPGTIPFLVDLQLAYLLMVIVS</sequence>
<dbReference type="RefSeq" id="WP_204119679.1">
    <property type="nucleotide sequence ID" value="NZ_BOLV01000021.1"/>
</dbReference>
<gene>
    <name evidence="2" type="ORF">ACFQ41_00075</name>
</gene>
<evidence type="ECO:0000256" key="1">
    <source>
        <dbReference type="SAM" id="Phobius"/>
    </source>
</evidence>
<dbReference type="EMBL" id="JBHTOA010000001">
    <property type="protein sequence ID" value="MFD1397706.1"/>
    <property type="molecule type" value="Genomic_DNA"/>
</dbReference>
<reference evidence="3" key="1">
    <citation type="journal article" date="2019" name="Int. J. Syst. Evol. Microbiol.">
        <title>The Global Catalogue of Microorganisms (GCM) 10K type strain sequencing project: providing services to taxonomists for standard genome sequencing and annotation.</title>
        <authorList>
            <consortium name="The Broad Institute Genomics Platform"/>
            <consortium name="The Broad Institute Genome Sequencing Center for Infectious Disease"/>
            <person name="Wu L."/>
            <person name="Ma J."/>
        </authorList>
    </citation>
    <scope>NUCLEOTIDE SEQUENCE [LARGE SCALE GENOMIC DNA]</scope>
    <source>
        <strain evidence="3">CCM 9110</strain>
    </source>
</reference>
<name>A0ABW4BBR7_9LACO</name>
<protein>
    <recommendedName>
        <fullName evidence="4">Prepilin type IV endopeptidase peptidase domain-containing protein</fullName>
    </recommendedName>
</protein>
<accession>A0ABW4BBR7</accession>
<keyword evidence="3" id="KW-1185">Reference proteome</keyword>
<keyword evidence="1" id="KW-0812">Transmembrane</keyword>
<keyword evidence="1" id="KW-1133">Transmembrane helix</keyword>
<feature type="transmembrane region" description="Helical" evidence="1">
    <location>
        <begin position="106"/>
        <end position="135"/>
    </location>
</feature>
<feature type="transmembrane region" description="Helical" evidence="1">
    <location>
        <begin position="71"/>
        <end position="94"/>
    </location>
</feature>
<organism evidence="2 3">
    <name type="scientific">Lacticaseibacillus suilingensis</name>
    <dbReference type="NCBI Taxonomy" id="2799577"/>
    <lineage>
        <taxon>Bacteria</taxon>
        <taxon>Bacillati</taxon>
        <taxon>Bacillota</taxon>
        <taxon>Bacilli</taxon>
        <taxon>Lactobacillales</taxon>
        <taxon>Lactobacillaceae</taxon>
        <taxon>Lacticaseibacillus</taxon>
    </lineage>
</organism>